<dbReference type="SUPFAM" id="SSF53756">
    <property type="entry name" value="UDP-Glycosyltransferase/glycogen phosphorylase"/>
    <property type="match status" value="1"/>
</dbReference>
<dbReference type="EMBL" id="JADGIZ020000027">
    <property type="protein sequence ID" value="KAL2915062.1"/>
    <property type="molecule type" value="Genomic_DNA"/>
</dbReference>
<dbReference type="PANTHER" id="PTHR38134:SF2">
    <property type="entry name" value="GALACTOKINASE"/>
    <property type="match status" value="1"/>
</dbReference>
<proteinExistence type="predicted"/>
<comment type="caution">
    <text evidence="1">The sequence shown here is derived from an EMBL/GenBank/DDBJ whole genome shotgun (WGS) entry which is preliminary data.</text>
</comment>
<evidence type="ECO:0008006" key="3">
    <source>
        <dbReference type="Google" id="ProtNLM"/>
    </source>
</evidence>
<gene>
    <name evidence="1" type="ORF">HK105_205385</name>
</gene>
<sequence>MAGVPSVLVSNFSFDTILDALDGPDPEVVAAFRNLYAHVSLLLKLPGNVGMDRWERSGSTPVEPMPLVARTCRRSRDDVRRELHLPLDAKCLLITFGGFQMATDKVGIDAATALPDGWLGIVVSAQDLECTPPDRFRIVPPNSLFMPDVINASDVVLGKLGYGTCSEAVAHGVPMLYVVRPHFIEESGLLDRLMRPHGVCLELARADFDAGRWASSVLAVRDLARSQPPLPIALDGAERVAQRLVALAQDTLAPA</sequence>
<protein>
    <recommendedName>
        <fullName evidence="3">Glycosyl transferase family 28 C-terminal domain-containing protein</fullName>
    </recommendedName>
</protein>
<dbReference type="PANTHER" id="PTHR38134">
    <property type="entry name" value="SLR1395 PROTEIN"/>
    <property type="match status" value="1"/>
</dbReference>
<organism evidence="1 2">
    <name type="scientific">Polyrhizophydium stewartii</name>
    <dbReference type="NCBI Taxonomy" id="2732419"/>
    <lineage>
        <taxon>Eukaryota</taxon>
        <taxon>Fungi</taxon>
        <taxon>Fungi incertae sedis</taxon>
        <taxon>Chytridiomycota</taxon>
        <taxon>Chytridiomycota incertae sedis</taxon>
        <taxon>Chytridiomycetes</taxon>
        <taxon>Rhizophydiales</taxon>
        <taxon>Rhizophydiales incertae sedis</taxon>
        <taxon>Polyrhizophydium</taxon>
    </lineage>
</organism>
<accession>A0ABR4N6B6</accession>
<keyword evidence="2" id="KW-1185">Reference proteome</keyword>
<reference evidence="1 2" key="1">
    <citation type="submission" date="2023-09" db="EMBL/GenBank/DDBJ databases">
        <title>Pangenome analysis of Batrachochytrium dendrobatidis and related Chytrids.</title>
        <authorList>
            <person name="Yacoub M.N."/>
            <person name="Stajich J.E."/>
            <person name="James T.Y."/>
        </authorList>
    </citation>
    <scope>NUCLEOTIDE SEQUENCE [LARGE SCALE GENOMIC DNA]</scope>
    <source>
        <strain evidence="1 2">JEL0888</strain>
    </source>
</reference>
<name>A0ABR4N6B6_9FUNG</name>
<dbReference type="Proteomes" id="UP001527925">
    <property type="component" value="Unassembled WGS sequence"/>
</dbReference>
<evidence type="ECO:0000313" key="2">
    <source>
        <dbReference type="Proteomes" id="UP001527925"/>
    </source>
</evidence>
<dbReference type="InterPro" id="IPR053205">
    <property type="entry name" value="GHMP_kinase_L-arabinokinase"/>
</dbReference>
<evidence type="ECO:0000313" key="1">
    <source>
        <dbReference type="EMBL" id="KAL2915062.1"/>
    </source>
</evidence>
<dbReference type="Gene3D" id="3.40.50.2000">
    <property type="entry name" value="Glycogen Phosphorylase B"/>
    <property type="match status" value="1"/>
</dbReference>